<keyword evidence="1" id="KW-0436">Ligase</keyword>
<evidence type="ECO:0000256" key="3">
    <source>
        <dbReference type="ARBA" id="ARBA00022840"/>
    </source>
</evidence>
<sequence length="96" mass="10823">MRVINSIYDGKATINQKGLDELKAFMKDFVEDILGLNDDSNAGTDNMDELMNVIINIRNSAKQNKDFATSDRIREELSSIGIQLKDSKDGTLWNKI</sequence>
<dbReference type="EMBL" id="ACHB01000041">
    <property type="protein sequence ID" value="EEI92690.1"/>
    <property type="molecule type" value="Genomic_DNA"/>
</dbReference>
<keyword evidence="4" id="KW-0030">Aminoacyl-tRNA synthetase</keyword>
<dbReference type="InterPro" id="IPR009080">
    <property type="entry name" value="tRNAsynth_Ia_anticodon-bd"/>
</dbReference>
<evidence type="ECO:0008006" key="7">
    <source>
        <dbReference type="Google" id="ProtNLM"/>
    </source>
</evidence>
<dbReference type="Gene3D" id="1.20.120.1910">
    <property type="entry name" value="Cysteine-tRNA ligase, C-terminal anti-codon recognition domain"/>
    <property type="match status" value="1"/>
</dbReference>
<evidence type="ECO:0000256" key="2">
    <source>
        <dbReference type="ARBA" id="ARBA00022741"/>
    </source>
</evidence>
<dbReference type="GO" id="GO:0004812">
    <property type="term" value="F:aminoacyl-tRNA ligase activity"/>
    <property type="evidence" value="ECO:0007669"/>
    <property type="project" value="UniProtKB-KW"/>
</dbReference>
<dbReference type="GO" id="GO:0006418">
    <property type="term" value="P:tRNA aminoacylation for protein translation"/>
    <property type="evidence" value="ECO:0007669"/>
    <property type="project" value="InterPro"/>
</dbReference>
<dbReference type="GO" id="GO:0005524">
    <property type="term" value="F:ATP binding"/>
    <property type="evidence" value="ECO:0007669"/>
    <property type="project" value="UniProtKB-KW"/>
</dbReference>
<reference evidence="5 6" key="1">
    <citation type="submission" date="2009-01" db="EMBL/GenBank/DDBJ databases">
        <authorList>
            <person name="Qin X."/>
            <person name="Bachman B."/>
            <person name="Battles P."/>
            <person name="Bell A."/>
            <person name="Bess C."/>
            <person name="Bickham C."/>
            <person name="Chaboub L."/>
            <person name="Chen D."/>
            <person name="Coyle M."/>
            <person name="Deiros D.R."/>
            <person name="Dinh H."/>
            <person name="Forbes L."/>
            <person name="Fowler G."/>
            <person name="Francisco L."/>
            <person name="Fu Q."/>
            <person name="Gubbala S."/>
            <person name="Hale W."/>
            <person name="Han Y."/>
            <person name="Hemphill L."/>
            <person name="Highlander S.K."/>
            <person name="Hirani K."/>
            <person name="Hogues M."/>
            <person name="Jackson L."/>
            <person name="Jakkamsetti A."/>
            <person name="Javaid M."/>
            <person name="Jiang H."/>
            <person name="Korchina V."/>
            <person name="Kovar C."/>
            <person name="Lara F."/>
            <person name="Lee S."/>
            <person name="Mata R."/>
            <person name="Mathew T."/>
            <person name="Moen C."/>
            <person name="Morales K."/>
            <person name="Munidasa M."/>
            <person name="Nazareth L."/>
            <person name="Ngo R."/>
            <person name="Nguyen L."/>
            <person name="Okwuonu G."/>
            <person name="Ongeri F."/>
            <person name="Patil S."/>
            <person name="Petrosino J."/>
            <person name="Pham C."/>
            <person name="Pham P."/>
            <person name="Pu L.-L."/>
            <person name="Puazo M."/>
            <person name="Raj R."/>
            <person name="Reid J."/>
            <person name="Rouhana J."/>
            <person name="Saada N."/>
            <person name="Shang Y."/>
            <person name="Simmons D."/>
            <person name="Thornton R."/>
            <person name="Warren J."/>
            <person name="Weissenberger G."/>
            <person name="Zhang J."/>
            <person name="Zhang L."/>
            <person name="Zhou C."/>
            <person name="Zhu D."/>
            <person name="Muzny D."/>
            <person name="Worley K."/>
            <person name="Gibbs R."/>
        </authorList>
    </citation>
    <scope>NUCLEOTIDE SEQUENCE [LARGE SCALE GENOMIC DNA]</scope>
    <source>
        <strain evidence="5 6">ATCC 33300</strain>
    </source>
</reference>
<keyword evidence="3" id="KW-0067">ATP-binding</keyword>
<dbReference type="HOGENOM" id="CLU_2358268_0_0_10"/>
<evidence type="ECO:0000256" key="4">
    <source>
        <dbReference type="ARBA" id="ARBA00023146"/>
    </source>
</evidence>
<evidence type="ECO:0000313" key="6">
    <source>
        <dbReference type="Proteomes" id="UP000006241"/>
    </source>
</evidence>
<keyword evidence="2" id="KW-0547">Nucleotide-binding</keyword>
<organism evidence="5 6">
    <name type="scientific">Sphingobacterium spiritivorum ATCC 33300</name>
    <dbReference type="NCBI Taxonomy" id="525372"/>
    <lineage>
        <taxon>Bacteria</taxon>
        <taxon>Pseudomonadati</taxon>
        <taxon>Bacteroidota</taxon>
        <taxon>Sphingobacteriia</taxon>
        <taxon>Sphingobacteriales</taxon>
        <taxon>Sphingobacteriaceae</taxon>
        <taxon>Sphingobacterium</taxon>
    </lineage>
</organism>
<dbReference type="SUPFAM" id="SSF47323">
    <property type="entry name" value="Anticodon-binding domain of a subclass of class I aminoacyl-tRNA synthetases"/>
    <property type="match status" value="1"/>
</dbReference>
<gene>
    <name evidence="5" type="ORF">HMPREF0765_1782</name>
</gene>
<accession>C2FWS6</accession>
<dbReference type="AlphaFoldDB" id="C2FWS6"/>
<dbReference type="Proteomes" id="UP000006241">
    <property type="component" value="Unassembled WGS sequence"/>
</dbReference>
<evidence type="ECO:0000256" key="1">
    <source>
        <dbReference type="ARBA" id="ARBA00022598"/>
    </source>
</evidence>
<protein>
    <recommendedName>
        <fullName evidence="7">Cysteine--tRNA ligase</fullName>
    </recommendedName>
</protein>
<evidence type="ECO:0000313" key="5">
    <source>
        <dbReference type="EMBL" id="EEI92690.1"/>
    </source>
</evidence>
<name>C2FWS6_SPHSI</name>
<proteinExistence type="predicted"/>
<comment type="caution">
    <text evidence="5">The sequence shown here is derived from an EMBL/GenBank/DDBJ whole genome shotgun (WGS) entry which is preliminary data.</text>
</comment>